<dbReference type="InterPro" id="IPR036206">
    <property type="entry name" value="ThiamineP_synth_sf"/>
</dbReference>
<protein>
    <submittedName>
        <fullName evidence="1">Uncharacterized protein</fullName>
    </submittedName>
</protein>
<proteinExistence type="predicted"/>
<comment type="caution">
    <text evidence="1">The sequence shown here is derived from an EMBL/GenBank/DDBJ whole genome shotgun (WGS) entry which is preliminary data.</text>
</comment>
<sequence>MNQLNTQLTKNDWTLLVSLPKNDLDLAKAALNGGAQGLKVHINIEHFASGTRFGTLSQERAILERITELAREFGASVGVVPGTLENFASPEEFRELAQIGIDYFDAYPADAPAWALSQTELDVMMAAFHGGDLDEFAGLEKLGMTLCEASILHHDDYGKALSALDLMKYRALSQKIKAPIIVPSQKKIEPHDLPALRETGAKGLLIGAIVTGRDAASLETATRAFSGR</sequence>
<dbReference type="EMBL" id="NIGF01000004">
    <property type="protein sequence ID" value="PQV64640.1"/>
    <property type="molecule type" value="Genomic_DNA"/>
</dbReference>
<gene>
    <name evidence="1" type="ORF">B1R32_104134</name>
</gene>
<reference evidence="1 2" key="1">
    <citation type="journal article" date="2018" name="Syst. Appl. Microbiol.">
        <title>Abditibacterium utsteinense sp. nov., the first cultivated member of candidate phylum FBP, isolated from ice-free Antarctic soil samples.</title>
        <authorList>
            <person name="Tahon G."/>
            <person name="Tytgat B."/>
            <person name="Lebbe L."/>
            <person name="Carlier A."/>
            <person name="Willems A."/>
        </authorList>
    </citation>
    <scope>NUCLEOTIDE SEQUENCE [LARGE SCALE GENOMIC DNA]</scope>
    <source>
        <strain evidence="1 2">LMG 29911</strain>
    </source>
</reference>
<name>A0A2S8SV22_9BACT</name>
<keyword evidence="2" id="KW-1185">Reference proteome</keyword>
<dbReference type="RefSeq" id="WP_105483017.1">
    <property type="nucleotide sequence ID" value="NZ_NIGF01000004.1"/>
</dbReference>
<evidence type="ECO:0000313" key="1">
    <source>
        <dbReference type="EMBL" id="PQV64640.1"/>
    </source>
</evidence>
<dbReference type="AlphaFoldDB" id="A0A2S8SV22"/>
<dbReference type="OrthoDB" id="369749at2"/>
<dbReference type="Proteomes" id="UP000237684">
    <property type="component" value="Unassembled WGS sequence"/>
</dbReference>
<evidence type="ECO:0000313" key="2">
    <source>
        <dbReference type="Proteomes" id="UP000237684"/>
    </source>
</evidence>
<accession>A0A2S8SV22</accession>
<dbReference type="SUPFAM" id="SSF51391">
    <property type="entry name" value="Thiamin phosphate synthase"/>
    <property type="match status" value="1"/>
</dbReference>
<organism evidence="1 2">
    <name type="scientific">Abditibacterium utsteinense</name>
    <dbReference type="NCBI Taxonomy" id="1960156"/>
    <lineage>
        <taxon>Bacteria</taxon>
        <taxon>Pseudomonadati</taxon>
        <taxon>Abditibacteriota</taxon>
        <taxon>Abditibacteriia</taxon>
        <taxon>Abditibacteriales</taxon>
        <taxon>Abditibacteriaceae</taxon>
        <taxon>Abditibacterium</taxon>
    </lineage>
</organism>
<dbReference type="InParanoid" id="A0A2S8SV22"/>